<organism evidence="4 5">
    <name type="scientific">Otariodibacter oris</name>
    <dbReference type="NCBI Taxonomy" id="1032623"/>
    <lineage>
        <taxon>Bacteria</taxon>
        <taxon>Pseudomonadati</taxon>
        <taxon>Pseudomonadota</taxon>
        <taxon>Gammaproteobacteria</taxon>
        <taxon>Pasteurellales</taxon>
        <taxon>Pasteurellaceae</taxon>
        <taxon>Otariodibacter</taxon>
    </lineage>
</organism>
<dbReference type="Pfam" id="PF04945">
    <property type="entry name" value="YHS"/>
    <property type="match status" value="1"/>
</dbReference>
<sequence length="467" mass="53095">MNYFFVFLLQSVMPFSILLGCMWSNYSKVKIQSLIWSSILAILVGVVIYLNLPQNQTTILILTSSIAILLCVFYLLQFFDSKRFSYIFNFILCMIAGIIWAKDPNITSVTNTDVINTDFILNICAIVLGFLFCLFTACWINILLKQKELQQKFRFTRPLVITAVTLILLIPMMSDILLSLMKLQILDLTKLRLTIVAKSGSLINYFNYINMVVLLLILLLFIPIVYIPRKKSAISETSLIEKRQKIAIFLVAKRLFISGFAIICIIFSTQLYWDQVASQAPRLSEATPVTLDENNEVRIPIETVKDGKLHRFVWVADDGKAVRFFIINRIQGKVSLGVVFDACLLCGDQGYIMEGDQVICVGCGVRVFIPSIGKPGGCNPVPIDDWEQTEDSVVISKASLEAGKTYFSTIVELEVIDPVNHSKVINTKTEYRYTYNDKTYFFATEENMSLFRDNPEQYVQDDATKEE</sequence>
<reference evidence="4 5" key="1">
    <citation type="submission" date="2018-10" db="EMBL/GenBank/DDBJ databases">
        <title>Genomic Encyclopedia of Type Strains, Phase IV (KMG-IV): sequencing the most valuable type-strain genomes for metagenomic binning, comparative biology and taxonomic classification.</title>
        <authorList>
            <person name="Goeker M."/>
        </authorList>
    </citation>
    <scope>NUCLEOTIDE SEQUENCE [LARGE SCALE GENOMIC DNA]</scope>
    <source>
        <strain evidence="4 5">DSM 23800</strain>
    </source>
</reference>
<protein>
    <submittedName>
        <fullName evidence="4">Putative membrane protein</fullName>
    </submittedName>
</protein>
<dbReference type="EMBL" id="RBJC01000004">
    <property type="protein sequence ID" value="RKR77338.1"/>
    <property type="molecule type" value="Genomic_DNA"/>
</dbReference>
<gene>
    <name evidence="4" type="ORF">DES31_0668</name>
</gene>
<keyword evidence="1" id="KW-0472">Membrane</keyword>
<evidence type="ECO:0000259" key="2">
    <source>
        <dbReference type="Pfam" id="PF04945"/>
    </source>
</evidence>
<proteinExistence type="predicted"/>
<feature type="transmembrane region" description="Helical" evidence="1">
    <location>
        <begin position="156"/>
        <end position="185"/>
    </location>
</feature>
<comment type="caution">
    <text evidence="4">The sequence shown here is derived from an EMBL/GenBank/DDBJ whole genome shotgun (WGS) entry which is preliminary data.</text>
</comment>
<keyword evidence="1" id="KW-1133">Transmembrane helix</keyword>
<dbReference type="Proteomes" id="UP000280099">
    <property type="component" value="Unassembled WGS sequence"/>
</dbReference>
<feature type="transmembrane region" description="Helical" evidence="1">
    <location>
        <begin position="205"/>
        <end position="227"/>
    </location>
</feature>
<feature type="transmembrane region" description="Helical" evidence="1">
    <location>
        <begin position="83"/>
        <end position="100"/>
    </location>
</feature>
<dbReference type="Pfam" id="PF10080">
    <property type="entry name" value="FtrD-like"/>
    <property type="match status" value="1"/>
</dbReference>
<name>A0A420XJL6_9PAST</name>
<feature type="domain" description="YHS" evidence="2">
    <location>
        <begin position="415"/>
        <end position="460"/>
    </location>
</feature>
<feature type="domain" description="Membrane iron-sulfur containing protein FtrD-like" evidence="3">
    <location>
        <begin position="304"/>
        <end position="407"/>
    </location>
</feature>
<dbReference type="RefSeq" id="WP_121121965.1">
    <property type="nucleotide sequence ID" value="NZ_CP016604.1"/>
</dbReference>
<dbReference type="AlphaFoldDB" id="A0A420XJL6"/>
<keyword evidence="5" id="KW-1185">Reference proteome</keyword>
<evidence type="ECO:0000259" key="3">
    <source>
        <dbReference type="Pfam" id="PF10080"/>
    </source>
</evidence>
<evidence type="ECO:0000313" key="4">
    <source>
        <dbReference type="EMBL" id="RKR77338.1"/>
    </source>
</evidence>
<dbReference type="InterPro" id="IPR007029">
    <property type="entry name" value="YHS_dom"/>
</dbReference>
<feature type="transmembrane region" description="Helical" evidence="1">
    <location>
        <begin position="120"/>
        <end position="144"/>
    </location>
</feature>
<accession>A0A420XJL6</accession>
<dbReference type="OrthoDB" id="9792533at2"/>
<feature type="transmembrane region" description="Helical" evidence="1">
    <location>
        <begin position="6"/>
        <end position="26"/>
    </location>
</feature>
<feature type="transmembrane region" description="Helical" evidence="1">
    <location>
        <begin position="58"/>
        <end position="76"/>
    </location>
</feature>
<evidence type="ECO:0000313" key="5">
    <source>
        <dbReference type="Proteomes" id="UP000280099"/>
    </source>
</evidence>
<feature type="transmembrane region" description="Helical" evidence="1">
    <location>
        <begin position="33"/>
        <end position="52"/>
    </location>
</feature>
<evidence type="ECO:0000256" key="1">
    <source>
        <dbReference type="SAM" id="Phobius"/>
    </source>
</evidence>
<feature type="transmembrane region" description="Helical" evidence="1">
    <location>
        <begin position="248"/>
        <end position="273"/>
    </location>
</feature>
<dbReference type="InterPro" id="IPR018758">
    <property type="entry name" value="FtrD-like"/>
</dbReference>
<keyword evidence="1" id="KW-0812">Transmembrane</keyword>